<dbReference type="NCBIfam" id="NF001454">
    <property type="entry name" value="PRK00315.1"/>
    <property type="match status" value="1"/>
</dbReference>
<comment type="function">
    <text evidence="11">Part of the high-affinity ATP-driven potassium transport (or Kdp) system, which catalyzes the hydrolysis of ATP coupled with the electrogenic transport of potassium into the cytoplasm. This subunit acts as a catalytic chaperone that increases the ATP-binding affinity of the ATP-hydrolyzing subunit KdpB by the formation of a transient KdpB/KdpC/ATP ternary complex.</text>
</comment>
<dbReference type="PIRSF" id="PIRSF001296">
    <property type="entry name" value="K_ATPase_KdpC"/>
    <property type="match status" value="1"/>
</dbReference>
<dbReference type="RefSeq" id="WP_121281580.1">
    <property type="nucleotide sequence ID" value="NZ_RBZV01000017.1"/>
</dbReference>
<accession>A0A494X266</accession>
<keyword evidence="8 11" id="KW-1133">Transmembrane helix</keyword>
<keyword evidence="12" id="KW-0378">Hydrolase</keyword>
<dbReference type="InterPro" id="IPR003820">
    <property type="entry name" value="KdpC"/>
</dbReference>
<keyword evidence="10 11" id="KW-0472">Membrane</keyword>
<dbReference type="EMBL" id="RBZV01000017">
    <property type="protein sequence ID" value="RKP43721.1"/>
    <property type="molecule type" value="Genomic_DNA"/>
</dbReference>
<evidence type="ECO:0000256" key="3">
    <source>
        <dbReference type="ARBA" id="ARBA00022538"/>
    </source>
</evidence>
<comment type="similarity">
    <text evidence="11">Belongs to the KdpC family.</text>
</comment>
<dbReference type="GO" id="GO:0016787">
    <property type="term" value="F:hydrolase activity"/>
    <property type="evidence" value="ECO:0007669"/>
    <property type="project" value="UniProtKB-KW"/>
</dbReference>
<keyword evidence="1 11" id="KW-0813">Transport</keyword>
<evidence type="ECO:0000256" key="5">
    <source>
        <dbReference type="ARBA" id="ARBA00022741"/>
    </source>
</evidence>
<reference evidence="12 13" key="1">
    <citation type="submission" date="2018-10" db="EMBL/GenBank/DDBJ databases">
        <title>Paraburkholderia sp. 7MK8-2, isolated from soil.</title>
        <authorList>
            <person name="Gao Z.-H."/>
            <person name="Qiu L.-H."/>
        </authorList>
    </citation>
    <scope>NUCLEOTIDE SEQUENCE [LARGE SCALE GENOMIC DNA]</scope>
    <source>
        <strain evidence="12 13">7MK8-2</strain>
    </source>
</reference>
<sequence length="195" mass="20096">MNSFFRPLLVVFAVLTAITGLAYPAVVTAIGQAVFPFQANGSIIEHDGKAVGSALIGQQFDAPKYFWGRLSATSPQPYNASNSGGSNTGPTNPALADEVKGRIEALKAAGTDMSKPVPVDLVTSSGSGLDPEISPAAAVYQVERVAKARNMSAADVEAIVASNTSGRQFGLFGEPRVNVLKLNLALDAAAHGSHG</sequence>
<evidence type="ECO:0000256" key="7">
    <source>
        <dbReference type="ARBA" id="ARBA00022958"/>
    </source>
</evidence>
<evidence type="ECO:0000256" key="10">
    <source>
        <dbReference type="ARBA" id="ARBA00023136"/>
    </source>
</evidence>
<protein>
    <recommendedName>
        <fullName evidence="11">Potassium-transporting ATPase KdpC subunit</fullName>
    </recommendedName>
    <alternativeName>
        <fullName evidence="11">ATP phosphohydrolase [potassium-transporting] C chain</fullName>
    </alternativeName>
    <alternativeName>
        <fullName evidence="11">Potassium-binding and translocating subunit C</fullName>
    </alternativeName>
    <alternativeName>
        <fullName evidence="11">Potassium-translocating ATPase C chain</fullName>
    </alternativeName>
</protein>
<evidence type="ECO:0000256" key="4">
    <source>
        <dbReference type="ARBA" id="ARBA00022692"/>
    </source>
</evidence>
<evidence type="ECO:0000256" key="11">
    <source>
        <dbReference type="HAMAP-Rule" id="MF_00276"/>
    </source>
</evidence>
<evidence type="ECO:0000256" key="8">
    <source>
        <dbReference type="ARBA" id="ARBA00022989"/>
    </source>
</evidence>
<dbReference type="Proteomes" id="UP000280434">
    <property type="component" value="Unassembled WGS sequence"/>
</dbReference>
<keyword evidence="7 11" id="KW-0630">Potassium</keyword>
<organism evidence="12 13">
    <name type="scientific">Trinickia fusca</name>
    <dbReference type="NCBI Taxonomy" id="2419777"/>
    <lineage>
        <taxon>Bacteria</taxon>
        <taxon>Pseudomonadati</taxon>
        <taxon>Pseudomonadota</taxon>
        <taxon>Betaproteobacteria</taxon>
        <taxon>Burkholderiales</taxon>
        <taxon>Burkholderiaceae</taxon>
        <taxon>Trinickia</taxon>
    </lineage>
</organism>
<comment type="caution">
    <text evidence="12">The sequence shown here is derived from an EMBL/GenBank/DDBJ whole genome shotgun (WGS) entry which is preliminary data.</text>
</comment>
<name>A0A494X266_9BURK</name>
<dbReference type="OrthoDB" id="9788285at2"/>
<dbReference type="NCBIfam" id="TIGR00681">
    <property type="entry name" value="kdpC"/>
    <property type="match status" value="1"/>
</dbReference>
<evidence type="ECO:0000313" key="12">
    <source>
        <dbReference type="EMBL" id="RKP43721.1"/>
    </source>
</evidence>
<evidence type="ECO:0000256" key="1">
    <source>
        <dbReference type="ARBA" id="ARBA00022448"/>
    </source>
</evidence>
<evidence type="ECO:0000313" key="13">
    <source>
        <dbReference type="Proteomes" id="UP000280434"/>
    </source>
</evidence>
<keyword evidence="2 11" id="KW-1003">Cell membrane</keyword>
<comment type="subunit">
    <text evidence="11">The system is composed of three essential subunits: KdpA, KdpB and KdpC.</text>
</comment>
<dbReference type="HAMAP" id="MF_00276">
    <property type="entry name" value="KdpC"/>
    <property type="match status" value="1"/>
</dbReference>
<keyword evidence="4 11" id="KW-0812">Transmembrane</keyword>
<evidence type="ECO:0000256" key="6">
    <source>
        <dbReference type="ARBA" id="ARBA00022840"/>
    </source>
</evidence>
<comment type="subcellular location">
    <subcellularLocation>
        <location evidence="11">Cell membrane</location>
        <topology evidence="11">Single-pass membrane protein</topology>
    </subcellularLocation>
</comment>
<dbReference type="GO" id="GO:0005886">
    <property type="term" value="C:plasma membrane"/>
    <property type="evidence" value="ECO:0007669"/>
    <property type="project" value="UniProtKB-SubCell"/>
</dbReference>
<dbReference type="GO" id="GO:0005524">
    <property type="term" value="F:ATP binding"/>
    <property type="evidence" value="ECO:0007669"/>
    <property type="project" value="UniProtKB-UniRule"/>
</dbReference>
<keyword evidence="13" id="KW-1185">Reference proteome</keyword>
<keyword evidence="6 11" id="KW-0067">ATP-binding</keyword>
<keyword evidence="3 11" id="KW-0633">Potassium transport</keyword>
<gene>
    <name evidence="11 12" type="primary">kdpC</name>
    <name evidence="12" type="ORF">D7S89_25135</name>
</gene>
<dbReference type="PANTHER" id="PTHR30042">
    <property type="entry name" value="POTASSIUM-TRANSPORTING ATPASE C CHAIN"/>
    <property type="match status" value="1"/>
</dbReference>
<evidence type="ECO:0000256" key="2">
    <source>
        <dbReference type="ARBA" id="ARBA00022475"/>
    </source>
</evidence>
<keyword evidence="9 11" id="KW-0406">Ion transport</keyword>
<dbReference type="PANTHER" id="PTHR30042:SF2">
    <property type="entry name" value="POTASSIUM-TRANSPORTING ATPASE KDPC SUBUNIT"/>
    <property type="match status" value="1"/>
</dbReference>
<proteinExistence type="inferred from homology"/>
<dbReference type="GO" id="GO:0008556">
    <property type="term" value="F:P-type potassium transmembrane transporter activity"/>
    <property type="evidence" value="ECO:0007669"/>
    <property type="project" value="InterPro"/>
</dbReference>
<keyword evidence="5 11" id="KW-0547">Nucleotide-binding</keyword>
<evidence type="ECO:0000256" key="9">
    <source>
        <dbReference type="ARBA" id="ARBA00023065"/>
    </source>
</evidence>
<dbReference type="Pfam" id="PF02669">
    <property type="entry name" value="KdpC"/>
    <property type="match status" value="1"/>
</dbReference>
<dbReference type="AlphaFoldDB" id="A0A494X266"/>